<comment type="caution">
    <text evidence="3">The sequence shown here is derived from an EMBL/GenBank/DDBJ whole genome shotgun (WGS) entry which is preliminary data.</text>
</comment>
<evidence type="ECO:0000256" key="1">
    <source>
        <dbReference type="SAM" id="MobiDB-lite"/>
    </source>
</evidence>
<keyword evidence="2" id="KW-1133">Transmembrane helix</keyword>
<keyword evidence="4" id="KW-1185">Reference proteome</keyword>
<feature type="compositionally biased region" description="Polar residues" evidence="1">
    <location>
        <begin position="232"/>
        <end position="251"/>
    </location>
</feature>
<name>A0A511V306_9BACL</name>
<evidence type="ECO:0000256" key="2">
    <source>
        <dbReference type="SAM" id="Phobius"/>
    </source>
</evidence>
<reference evidence="3 4" key="1">
    <citation type="submission" date="2019-07" db="EMBL/GenBank/DDBJ databases">
        <title>Whole genome shotgun sequence of Aneurinibacillus danicus NBRC 102444.</title>
        <authorList>
            <person name="Hosoyama A."/>
            <person name="Uohara A."/>
            <person name="Ohji S."/>
            <person name="Ichikawa N."/>
        </authorList>
    </citation>
    <scope>NUCLEOTIDE SEQUENCE [LARGE SCALE GENOMIC DNA]</scope>
    <source>
        <strain evidence="3 4">NBRC 102444</strain>
    </source>
</reference>
<accession>A0A511V306</accession>
<feature type="compositionally biased region" description="Low complexity" evidence="1">
    <location>
        <begin position="279"/>
        <end position="291"/>
    </location>
</feature>
<feature type="region of interest" description="Disordered" evidence="1">
    <location>
        <begin position="159"/>
        <end position="338"/>
    </location>
</feature>
<dbReference type="AlphaFoldDB" id="A0A511V306"/>
<dbReference type="EMBL" id="BJXX01000035">
    <property type="protein sequence ID" value="GEN33295.1"/>
    <property type="molecule type" value="Genomic_DNA"/>
</dbReference>
<feature type="compositionally biased region" description="Basic and acidic residues" evidence="1">
    <location>
        <begin position="308"/>
        <end position="317"/>
    </location>
</feature>
<evidence type="ECO:0000313" key="3">
    <source>
        <dbReference type="EMBL" id="GEN33295.1"/>
    </source>
</evidence>
<keyword evidence="2" id="KW-0472">Membrane</keyword>
<sequence>MSCEEAYEWMQRDLDGELDGAEKEKLMRHQALCRDCASLYERLHSLSTHLEQLPMVEPPFSIVKSILPELDRIDRERNLPPFVQEQAAAIEMPRRNNKAIWYRYIGGATAAGLLISAIVFMLDKPEMKQSAFSSSQMPQVQDATGTKPKSKAFIVANEQREPRQEAEGGPAKSPASDGTTEEAPAADASGSKSAVGDTAPLQGDTKSASPSSSVHASAGEQSKSEEAPGSEVEQNQKSVNKSSSAQPSSDVETARPTEPSGEPAESEVAIAGAPDAPVDNGALADKAAPAPKDGKPGISGTLAFIQEEGQRPKREAKAGAAALADNTYKPPGKPSPSQEFFVSKTDNALLVRNAGGGIEFVTHTWNEAYNVSYRWIEDKKIIYKLEYIGRPDGGEASAPQEWLIDLEKNIERPLFNK</sequence>
<dbReference type="Proteomes" id="UP000321157">
    <property type="component" value="Unassembled WGS sequence"/>
</dbReference>
<protein>
    <submittedName>
        <fullName evidence="3">Uncharacterized protein</fullName>
    </submittedName>
</protein>
<organism evidence="3 4">
    <name type="scientific">Aneurinibacillus danicus</name>
    <dbReference type="NCBI Taxonomy" id="267746"/>
    <lineage>
        <taxon>Bacteria</taxon>
        <taxon>Bacillati</taxon>
        <taxon>Bacillota</taxon>
        <taxon>Bacilli</taxon>
        <taxon>Bacillales</taxon>
        <taxon>Paenibacillaceae</taxon>
        <taxon>Aneurinibacillus group</taxon>
        <taxon>Aneurinibacillus</taxon>
    </lineage>
</organism>
<feature type="transmembrane region" description="Helical" evidence="2">
    <location>
        <begin position="101"/>
        <end position="122"/>
    </location>
</feature>
<gene>
    <name evidence="3" type="ORF">ADA01nite_07550</name>
</gene>
<proteinExistence type="predicted"/>
<keyword evidence="2" id="KW-0812">Transmembrane</keyword>
<feature type="compositionally biased region" description="Low complexity" evidence="1">
    <location>
        <begin position="207"/>
        <end position="218"/>
    </location>
</feature>
<dbReference type="RefSeq" id="WP_170230139.1">
    <property type="nucleotide sequence ID" value="NZ_BJXX01000035.1"/>
</dbReference>
<evidence type="ECO:0000313" key="4">
    <source>
        <dbReference type="Proteomes" id="UP000321157"/>
    </source>
</evidence>